<proteinExistence type="predicted"/>
<organism evidence="2 3">
    <name type="scientific">Penicillium angulare</name>
    <dbReference type="NCBI Taxonomy" id="116970"/>
    <lineage>
        <taxon>Eukaryota</taxon>
        <taxon>Fungi</taxon>
        <taxon>Dikarya</taxon>
        <taxon>Ascomycota</taxon>
        <taxon>Pezizomycotina</taxon>
        <taxon>Eurotiomycetes</taxon>
        <taxon>Eurotiomycetidae</taxon>
        <taxon>Eurotiales</taxon>
        <taxon>Aspergillaceae</taxon>
        <taxon>Penicillium</taxon>
    </lineage>
</organism>
<gene>
    <name evidence="2" type="ORF">N7456_002397</name>
</gene>
<dbReference type="OrthoDB" id="9975114at2759"/>
<feature type="region of interest" description="Disordered" evidence="1">
    <location>
        <begin position="140"/>
        <end position="169"/>
    </location>
</feature>
<keyword evidence="3" id="KW-1185">Reference proteome</keyword>
<reference evidence="2" key="1">
    <citation type="submission" date="2022-11" db="EMBL/GenBank/DDBJ databases">
        <authorList>
            <person name="Petersen C."/>
        </authorList>
    </citation>
    <scope>NUCLEOTIDE SEQUENCE</scope>
    <source>
        <strain evidence="2">IBT 30069</strain>
    </source>
</reference>
<feature type="region of interest" description="Disordered" evidence="1">
    <location>
        <begin position="460"/>
        <end position="505"/>
    </location>
</feature>
<name>A0A9W9KQA3_9EURO</name>
<feature type="region of interest" description="Disordered" evidence="1">
    <location>
        <begin position="1"/>
        <end position="103"/>
    </location>
</feature>
<feature type="compositionally biased region" description="Basic residues" evidence="1">
    <location>
        <begin position="1"/>
        <end position="10"/>
    </location>
</feature>
<comment type="caution">
    <text evidence="2">The sequence shown here is derived from an EMBL/GenBank/DDBJ whole genome shotgun (WGS) entry which is preliminary data.</text>
</comment>
<feature type="compositionally biased region" description="Basic residues" evidence="1">
    <location>
        <begin position="229"/>
        <end position="242"/>
    </location>
</feature>
<evidence type="ECO:0000256" key="1">
    <source>
        <dbReference type="SAM" id="MobiDB-lite"/>
    </source>
</evidence>
<feature type="compositionally biased region" description="Polar residues" evidence="1">
    <location>
        <begin position="572"/>
        <end position="582"/>
    </location>
</feature>
<dbReference type="AlphaFoldDB" id="A0A9W9KQA3"/>
<feature type="compositionally biased region" description="Polar residues" evidence="1">
    <location>
        <begin position="811"/>
        <end position="832"/>
    </location>
</feature>
<feature type="region of interest" description="Disordered" evidence="1">
    <location>
        <begin position="802"/>
        <end position="840"/>
    </location>
</feature>
<feature type="compositionally biased region" description="Basic and acidic residues" evidence="1">
    <location>
        <begin position="731"/>
        <end position="740"/>
    </location>
</feature>
<feature type="region of interest" description="Disordered" evidence="1">
    <location>
        <begin position="560"/>
        <end position="583"/>
    </location>
</feature>
<reference evidence="2" key="2">
    <citation type="journal article" date="2023" name="IMA Fungus">
        <title>Comparative genomic study of the Penicillium genus elucidates a diverse pangenome and 15 lateral gene transfer events.</title>
        <authorList>
            <person name="Petersen C."/>
            <person name="Sorensen T."/>
            <person name="Nielsen M.R."/>
            <person name="Sondergaard T.E."/>
            <person name="Sorensen J.L."/>
            <person name="Fitzpatrick D.A."/>
            <person name="Frisvad J.C."/>
            <person name="Nielsen K.L."/>
        </authorList>
    </citation>
    <scope>NUCLEOTIDE SEQUENCE</scope>
    <source>
        <strain evidence="2">IBT 30069</strain>
    </source>
</reference>
<dbReference type="Proteomes" id="UP001149165">
    <property type="component" value="Unassembled WGS sequence"/>
</dbReference>
<feature type="compositionally biased region" description="Low complexity" evidence="1">
    <location>
        <begin position="25"/>
        <end position="35"/>
    </location>
</feature>
<feature type="region of interest" description="Disordered" evidence="1">
    <location>
        <begin position="731"/>
        <end position="768"/>
    </location>
</feature>
<feature type="region of interest" description="Disordered" evidence="1">
    <location>
        <begin position="215"/>
        <end position="272"/>
    </location>
</feature>
<feature type="region of interest" description="Disordered" evidence="1">
    <location>
        <begin position="289"/>
        <end position="310"/>
    </location>
</feature>
<evidence type="ECO:0000313" key="3">
    <source>
        <dbReference type="Proteomes" id="UP001149165"/>
    </source>
</evidence>
<evidence type="ECO:0000313" key="2">
    <source>
        <dbReference type="EMBL" id="KAJ5113863.1"/>
    </source>
</evidence>
<feature type="compositionally biased region" description="Low complexity" evidence="1">
    <location>
        <begin position="253"/>
        <end position="262"/>
    </location>
</feature>
<feature type="compositionally biased region" description="Polar residues" evidence="1">
    <location>
        <begin position="746"/>
        <end position="758"/>
    </location>
</feature>
<feature type="compositionally biased region" description="Basic and acidic residues" evidence="1">
    <location>
        <begin position="36"/>
        <end position="49"/>
    </location>
</feature>
<accession>A0A9W9KQA3</accession>
<feature type="compositionally biased region" description="Polar residues" evidence="1">
    <location>
        <begin position="140"/>
        <end position="151"/>
    </location>
</feature>
<feature type="compositionally biased region" description="Polar residues" evidence="1">
    <location>
        <begin position="91"/>
        <end position="101"/>
    </location>
</feature>
<feature type="region of interest" description="Disordered" evidence="1">
    <location>
        <begin position="380"/>
        <end position="419"/>
    </location>
</feature>
<sequence length="890" mass="98911">MSTRSMRRTRTTTESDSVDPELAKAHAAAAASRAMRSSERSSTDSKTSYDRLGGPAHVAIPRRRPNSSFEQTDHNNSRRATPTIPPRTPRQSSESNGSIQTHCRENSAVLPPIAEFNGLDGRDSSVPSSYRRLRKAKSMFSTRQRLSQLASGTPPMPHGQSPGPDVSPRFALPRTLRSSTSFTRNNRQGTRLIRHSKSQDVAIQLARRQYLDEESDLDAQPRRTSFLVSRRKKEHKPFRKTFRATSDGGAGGSPSSSGPSKSRLSHSRSRTFSASLKQGFRRVFGLSKPAEQVSEPQSIPAPESSDNPEVRQNFDMNATEVRDITQNSAASSPLRVPVISPSRTSICTADSCATGWTHSTAANTTATRQTKHRKSLSLIEEHGDLNGELPQVPSRDMGSPRDIESRQSPSRKRSSARNFNSWFNTQDLYTALMQQINRNSGQGSGEEVTMGSVPEHRVVTEHPSSIQSHRSKRTLRRVPSGESSVSPHSFATARGEPMSPQKHQRPMGYVRPLKVSRYVPGKGNTRPPSAFSNRKSEYPIYIVGTDSDSDSEGTGSVIVARPGSLGELPSPSVYSRTVSGETPTREIDQHVSGLDTEDGGTATIFASERTAWSSPGRRYESQASRLPSADWQQWMSSQIERIEQASPSREHIREDAQFQDEDEMFTNMLRQAQVPGLMLSKPPSKSAGEYVHSNPASEFQALPQSNFSRPFSRSSSVRTILSAQKVDAEEPIKGLPKDTEIDGIDSYSQPMPSWSSRIPPSPLSPMRIRNSNMLQIPESPTPPQRNGPGLLKRTWTQEQYRRYSARRPLNGNPSSLRSIRSQRASQGLNNENTRQEREHDDLMGENHKLQDIHSTMSSKRMVDMFLDSRRRQMGMDEAEDESHTANEAFI</sequence>
<protein>
    <submittedName>
        <fullName evidence="2">Uncharacterized protein</fullName>
    </submittedName>
</protein>
<dbReference type="EMBL" id="JAPQKH010000002">
    <property type="protein sequence ID" value="KAJ5113863.1"/>
    <property type="molecule type" value="Genomic_DNA"/>
</dbReference>